<evidence type="ECO:0000313" key="3">
    <source>
        <dbReference type="Proteomes" id="UP000738402"/>
    </source>
</evidence>
<feature type="region of interest" description="Disordered" evidence="1">
    <location>
        <begin position="158"/>
        <end position="208"/>
    </location>
</feature>
<dbReference type="Proteomes" id="UP000738402">
    <property type="component" value="Unassembled WGS sequence"/>
</dbReference>
<sequence>MNRNRRAGKRENAADHVVDERHAQHALQHHFRVRVHEVAHGDVAGRGEAEADEAQSDGVCDLPAPELVCADAEEQQPQRRDDGAREQEPEPELGLLDAAVALGFPDHKPVREVARVQTPDQGADDARQIHQRNAGVGVVPRRVVVQVVLCGEVEREKRVLQPPKQPRQQHGREPEHAQHEHEPLQVLLGAKPDKRRRRRDQLHALPVRQPRLARARAVHAGDLDHVGAVARVRVGSLVVHFFALLSRVDLPYVALSVEVRLVLRQEHHRQQHARDDHGDPADPPERGVLDHEAGYERPQVGSDRGSQDVDGQHSAELVRKVHIRQRELHLGLCAGLRRANKQLRPDGVAGCLGQGKPHRADEAEQYADDVADFAAVERRGRPENHGGEPDGREEHAGAGVHRVVRDAVQLVQRVLRRAGVVRRGRREPGDERQKRELVRLGPEPPVERVVGRVRRLWMQDDAVLGGLDCARLVHHSDLAAVQLVD</sequence>
<feature type="compositionally biased region" description="Basic and acidic residues" evidence="1">
    <location>
        <begin position="170"/>
        <end position="183"/>
    </location>
</feature>
<protein>
    <submittedName>
        <fullName evidence="2">Uncharacterized protein</fullName>
    </submittedName>
</protein>
<feature type="compositionally biased region" description="Basic and acidic residues" evidence="1">
    <location>
        <begin position="379"/>
        <end position="396"/>
    </location>
</feature>
<evidence type="ECO:0000256" key="1">
    <source>
        <dbReference type="SAM" id="MobiDB-lite"/>
    </source>
</evidence>
<dbReference type="EMBL" id="JAHLUH010000019">
    <property type="protein sequence ID" value="KAG7724107.1"/>
    <property type="molecule type" value="Genomic_DNA"/>
</dbReference>
<accession>A0AAN6HY59</accession>
<feature type="region of interest" description="Disordered" evidence="1">
    <location>
        <begin position="379"/>
        <end position="398"/>
    </location>
</feature>
<feature type="compositionally biased region" description="Basic and acidic residues" evidence="1">
    <location>
        <begin position="272"/>
        <end position="289"/>
    </location>
</feature>
<evidence type="ECO:0000313" key="2">
    <source>
        <dbReference type="EMBL" id="KAG7724107.1"/>
    </source>
</evidence>
<name>A0AAN6HY59_9ASCO</name>
<feature type="region of interest" description="Disordered" evidence="1">
    <location>
        <begin position="268"/>
        <end position="289"/>
    </location>
</feature>
<reference evidence="2" key="1">
    <citation type="journal article" date="2021" name="G3 (Bethesda)">
        <title>Genomic diversity, chromosomal rearrangements, and interspecies hybridization in the ogataea polymorpha species complex.</title>
        <authorList>
            <person name="Hanson S.J."/>
            <person name="Cinneide E.O."/>
            <person name="Salzberg L.I."/>
            <person name="Wolfe K.H."/>
            <person name="McGowan J."/>
            <person name="Fitzpatrick D.A."/>
            <person name="Matlin K."/>
        </authorList>
    </citation>
    <scope>NUCLEOTIDE SEQUENCE</scope>
    <source>
        <strain evidence="2">83-405-1</strain>
    </source>
</reference>
<comment type="caution">
    <text evidence="2">The sequence shown here is derived from an EMBL/GenBank/DDBJ whole genome shotgun (WGS) entry which is preliminary data.</text>
</comment>
<dbReference type="AlphaFoldDB" id="A0AAN6HY59"/>
<proteinExistence type="predicted"/>
<organism evidence="2 3">
    <name type="scientific">Ogataea haglerorum</name>
    <dbReference type="NCBI Taxonomy" id="1937702"/>
    <lineage>
        <taxon>Eukaryota</taxon>
        <taxon>Fungi</taxon>
        <taxon>Dikarya</taxon>
        <taxon>Ascomycota</taxon>
        <taxon>Saccharomycotina</taxon>
        <taxon>Pichiomycetes</taxon>
        <taxon>Pichiales</taxon>
        <taxon>Pichiaceae</taxon>
        <taxon>Ogataea</taxon>
    </lineage>
</organism>
<gene>
    <name evidence="2" type="ORF">KL933_005069</name>
</gene>